<sequence length="262" mass="28435">MSSPLPQPEPLDPAAAGTASALLARQGFARLSPATVARLADTSLEVLHTLEPAWDDLPPDAHLKDGGRYRSRRHGSLVQDVSRGTLTTVPHRPHWQPTTYNALHGGMLRHFAPLDAGLADSPAFLALVQGLGRIFAEAAHPTASEPAFDGRWFIEAHPFRIDTTGGVGRPTPEGAHRDGVNFVAVVLVQRSGVLGGETRVFQADGPHGVRFTLDQPWSALLLDDDRVIHESTPIQPMGERGWRDTLVLTYRAGRFQDPPETI</sequence>
<evidence type="ECO:0008006" key="3">
    <source>
        <dbReference type="Google" id="ProtNLM"/>
    </source>
</evidence>
<dbReference type="InterPro" id="IPR018724">
    <property type="entry name" value="2OG-Fe_dioxygenase"/>
</dbReference>
<comment type="caution">
    <text evidence="1">The sequence shown here is derived from an EMBL/GenBank/DDBJ whole genome shotgun (WGS) entry which is preliminary data.</text>
</comment>
<organism evidence="1 2">
    <name type="scientific">Sphaerotilus hippei</name>
    <dbReference type="NCBI Taxonomy" id="744406"/>
    <lineage>
        <taxon>Bacteria</taxon>
        <taxon>Pseudomonadati</taxon>
        <taxon>Pseudomonadota</taxon>
        <taxon>Betaproteobacteria</taxon>
        <taxon>Burkholderiales</taxon>
        <taxon>Sphaerotilaceae</taxon>
        <taxon>Sphaerotilus</taxon>
    </lineage>
</organism>
<gene>
    <name evidence="1" type="ORF">C7444_11177</name>
</gene>
<proteinExistence type="predicted"/>
<protein>
    <recommendedName>
        <fullName evidence="3">2OG-Fe dioxygenase family protein</fullName>
    </recommendedName>
</protein>
<dbReference type="RefSeq" id="WP_110401233.1">
    <property type="nucleotide sequence ID" value="NZ_QJJS01000011.1"/>
</dbReference>
<reference evidence="1 2" key="1">
    <citation type="submission" date="2018-05" db="EMBL/GenBank/DDBJ databases">
        <title>Genomic Encyclopedia of Type Strains, Phase IV (KMG-IV): sequencing the most valuable type-strain genomes for metagenomic binning, comparative biology and taxonomic classification.</title>
        <authorList>
            <person name="Goeker M."/>
        </authorList>
    </citation>
    <scope>NUCLEOTIDE SEQUENCE [LARGE SCALE GENOMIC DNA]</scope>
    <source>
        <strain evidence="1 2">DSM 566</strain>
    </source>
</reference>
<evidence type="ECO:0000313" key="2">
    <source>
        <dbReference type="Proteomes" id="UP000247811"/>
    </source>
</evidence>
<dbReference type="Pfam" id="PF10014">
    <property type="entry name" value="2OG-Fe_Oxy_2"/>
    <property type="match status" value="1"/>
</dbReference>
<dbReference type="Gene3D" id="2.60.120.620">
    <property type="entry name" value="q2cbj1_9rhob like domain"/>
    <property type="match status" value="1"/>
</dbReference>
<dbReference type="EMBL" id="QJJS01000011">
    <property type="protein sequence ID" value="PXW94993.1"/>
    <property type="molecule type" value="Genomic_DNA"/>
</dbReference>
<dbReference type="AlphaFoldDB" id="A0A318GYF2"/>
<dbReference type="Proteomes" id="UP000247811">
    <property type="component" value="Unassembled WGS sequence"/>
</dbReference>
<name>A0A318GYF2_9BURK</name>
<evidence type="ECO:0000313" key="1">
    <source>
        <dbReference type="EMBL" id="PXW94993.1"/>
    </source>
</evidence>
<dbReference type="OrthoDB" id="6681382at2"/>
<keyword evidence="2" id="KW-1185">Reference proteome</keyword>
<accession>A0A318GYF2</accession>
<dbReference type="GO" id="GO:0051213">
    <property type="term" value="F:dioxygenase activity"/>
    <property type="evidence" value="ECO:0007669"/>
    <property type="project" value="InterPro"/>
</dbReference>